<dbReference type="Proteomes" id="UP001165960">
    <property type="component" value="Unassembled WGS sequence"/>
</dbReference>
<sequence length="51" mass="5793">SWVEKSMFYLIKLAPILWWVLPTNPTACAFPENNGLAAQGWFPESNKIKPS</sequence>
<gene>
    <name evidence="1" type="ORF">DSO57_1021611</name>
</gene>
<name>A0ACC2UNS3_9FUNG</name>
<comment type="caution">
    <text evidence="1">The sequence shown here is derived from an EMBL/GenBank/DDBJ whole genome shotgun (WGS) entry which is preliminary data.</text>
</comment>
<dbReference type="EMBL" id="QTSX02000105">
    <property type="protein sequence ID" value="KAJ9088582.1"/>
    <property type="molecule type" value="Genomic_DNA"/>
</dbReference>
<organism evidence="1 2">
    <name type="scientific">Entomophthora muscae</name>
    <dbReference type="NCBI Taxonomy" id="34485"/>
    <lineage>
        <taxon>Eukaryota</taxon>
        <taxon>Fungi</taxon>
        <taxon>Fungi incertae sedis</taxon>
        <taxon>Zoopagomycota</taxon>
        <taxon>Entomophthoromycotina</taxon>
        <taxon>Entomophthoromycetes</taxon>
        <taxon>Entomophthorales</taxon>
        <taxon>Entomophthoraceae</taxon>
        <taxon>Entomophthora</taxon>
    </lineage>
</organism>
<proteinExistence type="predicted"/>
<evidence type="ECO:0000313" key="1">
    <source>
        <dbReference type="EMBL" id="KAJ9088582.1"/>
    </source>
</evidence>
<feature type="non-terminal residue" evidence="1">
    <location>
        <position position="1"/>
    </location>
</feature>
<evidence type="ECO:0000313" key="2">
    <source>
        <dbReference type="Proteomes" id="UP001165960"/>
    </source>
</evidence>
<protein>
    <submittedName>
        <fullName evidence="1">Uncharacterized protein</fullName>
    </submittedName>
</protein>
<keyword evidence="2" id="KW-1185">Reference proteome</keyword>
<reference evidence="1" key="1">
    <citation type="submission" date="2022-04" db="EMBL/GenBank/DDBJ databases">
        <title>Genome of the entomopathogenic fungus Entomophthora muscae.</title>
        <authorList>
            <person name="Elya C."/>
            <person name="Lovett B.R."/>
            <person name="Lee E."/>
            <person name="Macias A.M."/>
            <person name="Hajek A.E."/>
            <person name="De Bivort B.L."/>
            <person name="Kasson M.T."/>
            <person name="De Fine Licht H.H."/>
            <person name="Stajich J.E."/>
        </authorList>
    </citation>
    <scope>NUCLEOTIDE SEQUENCE</scope>
    <source>
        <strain evidence="1">Berkeley</strain>
    </source>
</reference>
<accession>A0ACC2UNS3</accession>